<feature type="region of interest" description="Disordered" evidence="8">
    <location>
        <begin position="313"/>
        <end position="390"/>
    </location>
</feature>
<reference evidence="10 11" key="1">
    <citation type="journal article" date="2019" name="Int. J. Syst. Evol. Microbiol.">
        <title>The Global Catalogue of Microorganisms (GCM) 10K type strain sequencing project: providing services to taxonomists for standard genome sequencing and annotation.</title>
        <authorList>
            <consortium name="The Broad Institute Genomics Platform"/>
            <consortium name="The Broad Institute Genome Sequencing Center for Infectious Disease"/>
            <person name="Wu L."/>
            <person name="Ma J."/>
        </authorList>
    </citation>
    <scope>NUCLEOTIDE SEQUENCE [LARGE SCALE GENOMIC DNA]</scope>
    <source>
        <strain evidence="10 11">JCM 15933</strain>
    </source>
</reference>
<evidence type="ECO:0000313" key="10">
    <source>
        <dbReference type="EMBL" id="GAA1509280.1"/>
    </source>
</evidence>
<evidence type="ECO:0000313" key="11">
    <source>
        <dbReference type="Proteomes" id="UP001501470"/>
    </source>
</evidence>
<organism evidence="10 11">
    <name type="scientific">Dactylosporangium maewongense</name>
    <dbReference type="NCBI Taxonomy" id="634393"/>
    <lineage>
        <taxon>Bacteria</taxon>
        <taxon>Bacillati</taxon>
        <taxon>Actinomycetota</taxon>
        <taxon>Actinomycetes</taxon>
        <taxon>Micromonosporales</taxon>
        <taxon>Micromonosporaceae</taxon>
        <taxon>Dactylosporangium</taxon>
    </lineage>
</organism>
<evidence type="ECO:0000256" key="3">
    <source>
        <dbReference type="ARBA" id="ARBA00022679"/>
    </source>
</evidence>
<dbReference type="PROSITE" id="PS00107">
    <property type="entry name" value="PROTEIN_KINASE_ATP"/>
    <property type="match status" value="1"/>
</dbReference>
<keyword evidence="4 7" id="KW-0547">Nucleotide-binding</keyword>
<evidence type="ECO:0000256" key="5">
    <source>
        <dbReference type="ARBA" id="ARBA00022777"/>
    </source>
</evidence>
<proteinExistence type="predicted"/>
<keyword evidence="2" id="KW-0723">Serine/threonine-protein kinase</keyword>
<evidence type="ECO:0000256" key="7">
    <source>
        <dbReference type="PROSITE-ProRule" id="PRU10141"/>
    </source>
</evidence>
<gene>
    <name evidence="10" type="ORF">GCM10009827_024390</name>
</gene>
<dbReference type="InterPro" id="IPR000719">
    <property type="entry name" value="Prot_kinase_dom"/>
</dbReference>
<dbReference type="CDD" id="cd14014">
    <property type="entry name" value="STKc_PknB_like"/>
    <property type="match status" value="1"/>
</dbReference>
<dbReference type="EMBL" id="BAAAQD010000003">
    <property type="protein sequence ID" value="GAA1509280.1"/>
    <property type="molecule type" value="Genomic_DNA"/>
</dbReference>
<keyword evidence="6 7" id="KW-0067">ATP-binding</keyword>
<dbReference type="PROSITE" id="PS00108">
    <property type="entry name" value="PROTEIN_KINASE_ST"/>
    <property type="match status" value="1"/>
</dbReference>
<keyword evidence="11" id="KW-1185">Reference proteome</keyword>
<evidence type="ECO:0000256" key="4">
    <source>
        <dbReference type="ARBA" id="ARBA00022741"/>
    </source>
</evidence>
<keyword evidence="5" id="KW-0418">Kinase</keyword>
<evidence type="ECO:0000256" key="1">
    <source>
        <dbReference type="ARBA" id="ARBA00012513"/>
    </source>
</evidence>
<dbReference type="SUPFAM" id="SSF56112">
    <property type="entry name" value="Protein kinase-like (PK-like)"/>
    <property type="match status" value="1"/>
</dbReference>
<protein>
    <recommendedName>
        <fullName evidence="1">non-specific serine/threonine protein kinase</fullName>
        <ecNumber evidence="1">2.7.11.1</ecNumber>
    </recommendedName>
</protein>
<evidence type="ECO:0000256" key="8">
    <source>
        <dbReference type="SAM" id="MobiDB-lite"/>
    </source>
</evidence>
<evidence type="ECO:0000259" key="9">
    <source>
        <dbReference type="PROSITE" id="PS50011"/>
    </source>
</evidence>
<dbReference type="PANTHER" id="PTHR43289">
    <property type="entry name" value="MITOGEN-ACTIVATED PROTEIN KINASE KINASE KINASE 20-RELATED"/>
    <property type="match status" value="1"/>
</dbReference>
<feature type="compositionally biased region" description="Low complexity" evidence="8">
    <location>
        <begin position="347"/>
        <end position="374"/>
    </location>
</feature>
<feature type="compositionally biased region" description="Pro residues" evidence="8">
    <location>
        <begin position="337"/>
        <end position="346"/>
    </location>
</feature>
<dbReference type="Proteomes" id="UP001501470">
    <property type="component" value="Unassembled WGS sequence"/>
</dbReference>
<feature type="compositionally biased region" description="Gly residues" evidence="8">
    <location>
        <begin position="380"/>
        <end position="390"/>
    </location>
</feature>
<evidence type="ECO:0000256" key="2">
    <source>
        <dbReference type="ARBA" id="ARBA00022527"/>
    </source>
</evidence>
<evidence type="ECO:0000256" key="6">
    <source>
        <dbReference type="ARBA" id="ARBA00022840"/>
    </source>
</evidence>
<comment type="caution">
    <text evidence="10">The sequence shown here is derived from an EMBL/GenBank/DDBJ whole genome shotgun (WGS) entry which is preliminary data.</text>
</comment>
<dbReference type="PANTHER" id="PTHR43289:SF6">
    <property type="entry name" value="SERINE_THREONINE-PROTEIN KINASE NEKL-3"/>
    <property type="match status" value="1"/>
</dbReference>
<accession>A0ABN2A1D8</accession>
<dbReference type="InterPro" id="IPR011009">
    <property type="entry name" value="Kinase-like_dom_sf"/>
</dbReference>
<dbReference type="Gene3D" id="1.10.510.10">
    <property type="entry name" value="Transferase(Phosphotransferase) domain 1"/>
    <property type="match status" value="1"/>
</dbReference>
<feature type="binding site" evidence="7">
    <location>
        <position position="33"/>
    </location>
    <ligand>
        <name>ATP</name>
        <dbReference type="ChEBI" id="CHEBI:30616"/>
    </ligand>
</feature>
<keyword evidence="3" id="KW-0808">Transferase</keyword>
<dbReference type="Gene3D" id="3.30.200.20">
    <property type="entry name" value="Phosphorylase Kinase, domain 1"/>
    <property type="match status" value="1"/>
</dbReference>
<dbReference type="SMART" id="SM00220">
    <property type="entry name" value="S_TKc"/>
    <property type="match status" value="1"/>
</dbReference>
<dbReference type="Pfam" id="PF00069">
    <property type="entry name" value="Pkinase"/>
    <property type="match status" value="1"/>
</dbReference>
<dbReference type="InterPro" id="IPR017441">
    <property type="entry name" value="Protein_kinase_ATP_BS"/>
</dbReference>
<dbReference type="PROSITE" id="PS50011">
    <property type="entry name" value="PROTEIN_KINASE_DOM"/>
    <property type="match status" value="1"/>
</dbReference>
<name>A0ABN2A1D8_9ACTN</name>
<dbReference type="InterPro" id="IPR008271">
    <property type="entry name" value="Ser/Thr_kinase_AS"/>
</dbReference>
<sequence length="390" mass="40188">MERYRLIEQLGVGGMSVVWRARDEVLGRSVAVKHLVAAADPRSRRRIQDEARAAALLSHPHIAAVYDFGHDTDGAPFVVMELVEGESLEDRLVRTGGPLEVTESLRIAGQLASALAAVHERGLVHHDVKPANVMLTAGGPKLVDFGVSAIAGNEPDQLIGTPAYLAPERIRGVPPSPATDVYALGLVLYRMLTGELPWPVTTTDELLHAHRKLPPAPLPAGLTLPAGVADALRRCLAKAPGNRPSATDLAALLSAPAVTRRLGARHRFAARRAAPTLRLSDVALGGSARRRVSVAVAALLLFGSGAVGAAAQDRDPSAAWTPGSPAASPVAGTDPQPSDPAGPPVVPAADPAVPADTAAKHAGGAPPAGAQNGKAKGKHNGNGNGNGKKK</sequence>
<dbReference type="EC" id="2.7.11.1" evidence="1"/>
<feature type="domain" description="Protein kinase" evidence="9">
    <location>
        <begin position="4"/>
        <end position="258"/>
    </location>
</feature>